<gene>
    <name evidence="2" type="ORF">PIECOFPK_02248</name>
</gene>
<dbReference type="InterPro" id="IPR052715">
    <property type="entry name" value="RAYT_transposase"/>
</dbReference>
<dbReference type="InterPro" id="IPR036515">
    <property type="entry name" value="Transposase_17_sf"/>
</dbReference>
<accession>A0ABZ2ELV0</accession>
<reference evidence="3" key="1">
    <citation type="submission" date="2024-01" db="EMBL/GenBank/DDBJ databases">
        <title>Mycovorax composti gen. nov. sp. nov., a member of the family Chitinophagaceae isolated from button mushroom compost.</title>
        <authorList>
            <person name="Thai M."/>
            <person name="Bell T.L."/>
            <person name="Kertesz M.A."/>
        </authorList>
    </citation>
    <scope>NUCLEOTIDE SEQUENCE [LARGE SCALE GENOMIC DNA]</scope>
    <source>
        <strain evidence="3">C216</strain>
    </source>
</reference>
<dbReference type="Proteomes" id="UP001321305">
    <property type="component" value="Chromosome"/>
</dbReference>
<protein>
    <recommendedName>
        <fullName evidence="1">Transposase IS200-like domain-containing protein</fullName>
    </recommendedName>
</protein>
<sequence>MSYNPNIHHRKSIRLKGYDYTQAGLYFITICVQNRECLLGTIRRGEPTCSPNTTPQPEMILNDAGKMVQKWYYELENKFADIRCHEMIIMPNHFHCIIENVGHTVGADLRVCPDTNIADTNILGEQETNILGEHGNNILGEHETNILGEHIGSPLHRVVQWFKTMTTNEYIRGVKTLGWKPFDGKLWQRNYWEHIIRNENEYNRIAQYILKNPQNWDNDTLK</sequence>
<organism evidence="2 3">
    <name type="scientific">Mycovorax composti</name>
    <dbReference type="NCBI Taxonomy" id="2962693"/>
    <lineage>
        <taxon>Bacteria</taxon>
        <taxon>Pseudomonadati</taxon>
        <taxon>Bacteroidota</taxon>
        <taxon>Chitinophagia</taxon>
        <taxon>Chitinophagales</taxon>
        <taxon>Chitinophagaceae</taxon>
        <taxon>Mycovorax</taxon>
    </lineage>
</organism>
<feature type="domain" description="Transposase IS200-like" evidence="1">
    <location>
        <begin position="21"/>
        <end position="212"/>
    </location>
</feature>
<evidence type="ECO:0000313" key="3">
    <source>
        <dbReference type="Proteomes" id="UP001321305"/>
    </source>
</evidence>
<keyword evidence="3" id="KW-1185">Reference proteome</keyword>
<dbReference type="Gene3D" id="3.30.70.1290">
    <property type="entry name" value="Transposase IS200-like"/>
    <property type="match status" value="1"/>
</dbReference>
<dbReference type="SMART" id="SM01321">
    <property type="entry name" value="Y1_Tnp"/>
    <property type="match status" value="1"/>
</dbReference>
<dbReference type="PANTHER" id="PTHR36966">
    <property type="entry name" value="REP-ASSOCIATED TYROSINE TRANSPOSASE"/>
    <property type="match status" value="1"/>
</dbReference>
<dbReference type="InterPro" id="IPR002686">
    <property type="entry name" value="Transposase_17"/>
</dbReference>
<dbReference type="EMBL" id="CP144143">
    <property type="protein sequence ID" value="WWC84509.1"/>
    <property type="molecule type" value="Genomic_DNA"/>
</dbReference>
<dbReference type="SUPFAM" id="SSF143422">
    <property type="entry name" value="Transposase IS200-like"/>
    <property type="match status" value="1"/>
</dbReference>
<name>A0ABZ2ELV0_9BACT</name>
<proteinExistence type="predicted"/>
<dbReference type="PANTHER" id="PTHR36966:SF1">
    <property type="entry name" value="REP-ASSOCIATED TYROSINE TRANSPOSASE"/>
    <property type="match status" value="1"/>
</dbReference>
<evidence type="ECO:0000259" key="1">
    <source>
        <dbReference type="SMART" id="SM01321"/>
    </source>
</evidence>
<evidence type="ECO:0000313" key="2">
    <source>
        <dbReference type="EMBL" id="WWC84509.1"/>
    </source>
</evidence>
<dbReference type="RefSeq" id="WP_409965895.1">
    <property type="nucleotide sequence ID" value="NZ_CP144143.1"/>
</dbReference>